<dbReference type="EMBL" id="QPJL01000024">
    <property type="protein sequence ID" value="RCW79636.1"/>
    <property type="molecule type" value="Genomic_DNA"/>
</dbReference>
<protein>
    <submittedName>
        <fullName evidence="1">Copper chaperone NosL</fullName>
    </submittedName>
</protein>
<dbReference type="RefSeq" id="WP_114350480.1">
    <property type="nucleotide sequence ID" value="NZ_QPJL01000024.1"/>
</dbReference>
<dbReference type="AlphaFoldDB" id="A0A368YJZ6"/>
<dbReference type="Pfam" id="PF05573">
    <property type="entry name" value="NosL"/>
    <property type="match status" value="1"/>
</dbReference>
<gene>
    <name evidence="1" type="ORF">DFP89_12428</name>
</gene>
<organism evidence="1 2">
    <name type="scientific">Paracoccus lutimaris</name>
    <dbReference type="NCBI Taxonomy" id="1490030"/>
    <lineage>
        <taxon>Bacteria</taxon>
        <taxon>Pseudomonadati</taxon>
        <taxon>Pseudomonadota</taxon>
        <taxon>Alphaproteobacteria</taxon>
        <taxon>Rhodobacterales</taxon>
        <taxon>Paracoccaceae</taxon>
        <taxon>Paracoccus</taxon>
    </lineage>
</organism>
<dbReference type="Gene3D" id="3.30.70.2060">
    <property type="match status" value="1"/>
</dbReference>
<name>A0A368YJZ6_9RHOB</name>
<dbReference type="OrthoDB" id="7354657at2"/>
<evidence type="ECO:0000313" key="1">
    <source>
        <dbReference type="EMBL" id="RCW79636.1"/>
    </source>
</evidence>
<dbReference type="SUPFAM" id="SSF160387">
    <property type="entry name" value="NosL/MerB-like"/>
    <property type="match status" value="1"/>
</dbReference>
<dbReference type="Proteomes" id="UP000253345">
    <property type="component" value="Unassembled WGS sequence"/>
</dbReference>
<dbReference type="Gene3D" id="3.30.70.2050">
    <property type="match status" value="1"/>
</dbReference>
<sequence length="188" mass="19861">MKKLALIALLALTACREETAEIPAPVEMTAAAVGYYCQMDLLEHPGPKAQIHLKDVSAPIFFAQVRDALAFERMPEQNDVITAIYVSDMDRAKSWAEPGADNWTLAPEAWFVMGSKQAGGMGADEMVPFATEAGAQAFASAHGGKVLRMGDIPDTAVLAPASGPAPIAAPDDADADYLERLKAATKGS</sequence>
<dbReference type="InterPro" id="IPR008719">
    <property type="entry name" value="N2O_reductase_NosL"/>
</dbReference>
<dbReference type="PANTHER" id="PTHR41247:SF1">
    <property type="entry name" value="HTH-TYPE TRANSCRIPTIONAL REPRESSOR YCNK"/>
    <property type="match status" value="1"/>
</dbReference>
<comment type="caution">
    <text evidence="1">The sequence shown here is derived from an EMBL/GenBank/DDBJ whole genome shotgun (WGS) entry which is preliminary data.</text>
</comment>
<evidence type="ECO:0000313" key="2">
    <source>
        <dbReference type="Proteomes" id="UP000253345"/>
    </source>
</evidence>
<dbReference type="PANTHER" id="PTHR41247">
    <property type="entry name" value="HTH-TYPE TRANSCRIPTIONAL REPRESSOR YCNK"/>
    <property type="match status" value="1"/>
</dbReference>
<accession>A0A368YJZ6</accession>
<keyword evidence="2" id="KW-1185">Reference proteome</keyword>
<dbReference type="PROSITE" id="PS51257">
    <property type="entry name" value="PROKAR_LIPOPROTEIN"/>
    <property type="match status" value="1"/>
</dbReference>
<proteinExistence type="predicted"/>
<reference evidence="1 2" key="1">
    <citation type="submission" date="2018-07" db="EMBL/GenBank/DDBJ databases">
        <title>Genomic Encyclopedia of Type Strains, Phase III (KMG-III): the genomes of soil and plant-associated and newly described type strains.</title>
        <authorList>
            <person name="Whitman W."/>
        </authorList>
    </citation>
    <scope>NUCLEOTIDE SEQUENCE [LARGE SCALE GENOMIC DNA]</scope>
    <source>
        <strain evidence="1 2">CECT 8525</strain>
    </source>
</reference>